<dbReference type="InterPro" id="IPR052552">
    <property type="entry name" value="YeaO-like"/>
</dbReference>
<keyword evidence="2" id="KW-1185">Reference proteome</keyword>
<dbReference type="PANTHER" id="PTHR36849:SF1">
    <property type="entry name" value="CYTOPLASMIC PROTEIN"/>
    <property type="match status" value="1"/>
</dbReference>
<protein>
    <submittedName>
        <fullName evidence="1">DUF488 family protein</fullName>
    </submittedName>
</protein>
<evidence type="ECO:0000313" key="1">
    <source>
        <dbReference type="EMBL" id="MBF7979562.1"/>
    </source>
</evidence>
<gene>
    <name evidence="1" type="ORF">IV433_09070</name>
</gene>
<name>A0ABS0E394_9GAMM</name>
<comment type="caution">
    <text evidence="1">The sequence shown here is derived from an EMBL/GenBank/DDBJ whole genome shotgun (WGS) entry which is preliminary data.</text>
</comment>
<accession>A0ABS0E394</accession>
<dbReference type="RefSeq" id="WP_195813579.1">
    <property type="nucleotide sequence ID" value="NZ_JADOBI010000003.1"/>
</dbReference>
<dbReference type="Pfam" id="PF22752">
    <property type="entry name" value="DUF488-N3i"/>
    <property type="match status" value="1"/>
</dbReference>
<dbReference type="Proteomes" id="UP000636811">
    <property type="component" value="Unassembled WGS sequence"/>
</dbReference>
<organism evidence="1 2">
    <name type="scientific">Rahnella laticis</name>
    <dbReference type="NCBI Taxonomy" id="2787622"/>
    <lineage>
        <taxon>Bacteria</taxon>
        <taxon>Pseudomonadati</taxon>
        <taxon>Pseudomonadota</taxon>
        <taxon>Gammaproteobacteria</taxon>
        <taxon>Enterobacterales</taxon>
        <taxon>Yersiniaceae</taxon>
        <taxon>Rahnella</taxon>
    </lineage>
</organism>
<proteinExistence type="predicted"/>
<dbReference type="EMBL" id="JADOBI010000003">
    <property type="protein sequence ID" value="MBF7979562.1"/>
    <property type="molecule type" value="Genomic_DNA"/>
</dbReference>
<evidence type="ECO:0000313" key="2">
    <source>
        <dbReference type="Proteomes" id="UP000636811"/>
    </source>
</evidence>
<sequence length="127" mass="15184">MADITLQRVYDFHGPAQQYCYLTDRLWPRGISKERLQGVVWLKEVAPETELRQWFHHHTDQWDTFAASYRQQLEASEHWKELLEIVQQGHSLTLLFGSKDVHHNQAVVLRDFLHEKLHEKLLEKLNT</sequence>
<dbReference type="PANTHER" id="PTHR36849">
    <property type="entry name" value="CYTOPLASMIC PROTEIN-RELATED"/>
    <property type="match status" value="1"/>
</dbReference>
<reference evidence="1 2" key="1">
    <citation type="submission" date="2020-11" db="EMBL/GenBank/DDBJ databases">
        <title>Taxonomic investigation of Rahnella strains.</title>
        <authorList>
            <person name="Lee S.D."/>
        </authorList>
    </citation>
    <scope>NUCLEOTIDE SEQUENCE [LARGE SCALE GENOMIC DNA]</scope>
    <source>
        <strain evidence="1 2">SAP-17</strain>
    </source>
</reference>